<name>A0A225UMN4_9STRA</name>
<dbReference type="Proteomes" id="UP000198211">
    <property type="component" value="Unassembled WGS sequence"/>
</dbReference>
<accession>A0A225UMN4</accession>
<feature type="non-terminal residue" evidence="1">
    <location>
        <position position="280"/>
    </location>
</feature>
<evidence type="ECO:0000313" key="1">
    <source>
        <dbReference type="EMBL" id="OWY94384.1"/>
    </source>
</evidence>
<dbReference type="EMBL" id="NBNE01014476">
    <property type="protein sequence ID" value="OWY94384.1"/>
    <property type="molecule type" value="Genomic_DNA"/>
</dbReference>
<comment type="caution">
    <text evidence="1">The sequence shown here is derived from an EMBL/GenBank/DDBJ whole genome shotgun (WGS) entry which is preliminary data.</text>
</comment>
<sequence length="280" mass="31959">MMEKSEWMNVLIRRCQVERKNLIFMESSIHTSSCGRTLLELRFVRGFLEDGIISTGLGQFLRLIGDSLKSLTLAGLTTQLDVNEILESCPHLEELKLCGGLIDVHLDFSEYRAKHVPVPPLNCNWDDIAAICCCMCARSLGQCVGRLHMHVSLGRDENPDVNIIENFGLMLAMLRINRTLEYLAGQLRSNRYFDAFRLHHLKLINRTLKLETPIKLAILSATTSRETQRSKTNKRKQCLLSNTQSAMNRLNHHVLANVFSFATPQLFVKYIARQNNSRCQ</sequence>
<proteinExistence type="predicted"/>
<dbReference type="AlphaFoldDB" id="A0A225UMN4"/>
<keyword evidence="2" id="KW-1185">Reference proteome</keyword>
<dbReference type="OrthoDB" id="129639at2759"/>
<organism evidence="1 2">
    <name type="scientific">Phytophthora megakarya</name>
    <dbReference type="NCBI Taxonomy" id="4795"/>
    <lineage>
        <taxon>Eukaryota</taxon>
        <taxon>Sar</taxon>
        <taxon>Stramenopiles</taxon>
        <taxon>Oomycota</taxon>
        <taxon>Peronosporomycetes</taxon>
        <taxon>Peronosporales</taxon>
        <taxon>Peronosporaceae</taxon>
        <taxon>Phytophthora</taxon>
    </lineage>
</organism>
<evidence type="ECO:0000313" key="2">
    <source>
        <dbReference type="Proteomes" id="UP000198211"/>
    </source>
</evidence>
<protein>
    <submittedName>
        <fullName evidence="1">Uncharacterized protein</fullName>
    </submittedName>
</protein>
<reference evidence="2" key="1">
    <citation type="submission" date="2017-03" db="EMBL/GenBank/DDBJ databases">
        <title>Phytopthora megakarya and P. palmivora, two closely related causual agents of cacao black pod achieved similar genome size and gene model numbers by different mechanisms.</title>
        <authorList>
            <person name="Ali S."/>
            <person name="Shao J."/>
            <person name="Larry D.J."/>
            <person name="Kronmiller B."/>
            <person name="Shen D."/>
            <person name="Strem M.D."/>
            <person name="Melnick R.L."/>
            <person name="Guiltinan M.J."/>
            <person name="Tyler B.M."/>
            <person name="Meinhardt L.W."/>
            <person name="Bailey B.A."/>
        </authorList>
    </citation>
    <scope>NUCLEOTIDE SEQUENCE [LARGE SCALE GENOMIC DNA]</scope>
    <source>
        <strain evidence="2">zdho120</strain>
    </source>
</reference>
<gene>
    <name evidence="1" type="ORF">PHMEG_00035906</name>
</gene>